<dbReference type="GO" id="GO:0005886">
    <property type="term" value="C:plasma membrane"/>
    <property type="evidence" value="ECO:0007669"/>
    <property type="project" value="UniProtKB-SubCell"/>
</dbReference>
<feature type="transmembrane region" description="Helical" evidence="11">
    <location>
        <begin position="25"/>
        <end position="45"/>
    </location>
</feature>
<dbReference type="PANTHER" id="PTHR30474:SF1">
    <property type="entry name" value="PEPTIDOGLYCAN GLYCOSYLTRANSFERASE MRDB"/>
    <property type="match status" value="1"/>
</dbReference>
<gene>
    <name evidence="11 12" type="primary">rodA</name>
    <name evidence="11" type="synonym">mrdB</name>
    <name evidence="12" type="ORF">HKX40_04055</name>
</gene>
<keyword evidence="11" id="KW-0997">Cell inner membrane</keyword>
<evidence type="ECO:0000256" key="10">
    <source>
        <dbReference type="ARBA" id="ARBA00023316"/>
    </source>
</evidence>
<dbReference type="RefSeq" id="WP_171588281.1">
    <property type="nucleotide sequence ID" value="NZ_JABGBO010000003.1"/>
</dbReference>
<evidence type="ECO:0000313" key="12">
    <source>
        <dbReference type="EMBL" id="NOL49316.1"/>
    </source>
</evidence>
<dbReference type="GO" id="GO:0008360">
    <property type="term" value="P:regulation of cell shape"/>
    <property type="evidence" value="ECO:0007669"/>
    <property type="project" value="UniProtKB-KW"/>
</dbReference>
<keyword evidence="5 11" id="KW-0812">Transmembrane</keyword>
<dbReference type="GO" id="GO:0015648">
    <property type="term" value="F:lipid-linked peptidoglycan transporter activity"/>
    <property type="evidence" value="ECO:0007669"/>
    <property type="project" value="TreeGrafter"/>
</dbReference>
<evidence type="ECO:0000256" key="8">
    <source>
        <dbReference type="ARBA" id="ARBA00022989"/>
    </source>
</evidence>
<dbReference type="EMBL" id="JABGBO010000003">
    <property type="protein sequence ID" value="NOL49316.1"/>
    <property type="molecule type" value="Genomic_DNA"/>
</dbReference>
<dbReference type="PANTHER" id="PTHR30474">
    <property type="entry name" value="CELL CYCLE PROTEIN"/>
    <property type="match status" value="1"/>
</dbReference>
<dbReference type="Pfam" id="PF01098">
    <property type="entry name" value="FTSW_RODA_SPOVE"/>
    <property type="match status" value="1"/>
</dbReference>
<keyword evidence="6 11" id="KW-0133">Cell shape</keyword>
<feature type="transmembrane region" description="Helical" evidence="11">
    <location>
        <begin position="57"/>
        <end position="75"/>
    </location>
</feature>
<comment type="subcellular location">
    <subcellularLocation>
        <location evidence="11">Cell inner membrane</location>
        <topology evidence="11">Multi-pass membrane protein</topology>
    </subcellularLocation>
    <subcellularLocation>
        <location evidence="1">Membrane</location>
        <topology evidence="1">Multi-pass membrane protein</topology>
    </subcellularLocation>
</comment>
<keyword evidence="7 11" id="KW-0573">Peptidoglycan synthesis</keyword>
<dbReference type="Proteomes" id="UP000541421">
    <property type="component" value="Unassembled WGS sequence"/>
</dbReference>
<feature type="transmembrane region" description="Helical" evidence="11">
    <location>
        <begin position="144"/>
        <end position="162"/>
    </location>
</feature>
<organism evidence="12 13">
    <name type="scientific">Pelistega europaea</name>
    <dbReference type="NCBI Taxonomy" id="106147"/>
    <lineage>
        <taxon>Bacteria</taxon>
        <taxon>Pseudomonadati</taxon>
        <taxon>Pseudomonadota</taxon>
        <taxon>Betaproteobacteria</taxon>
        <taxon>Burkholderiales</taxon>
        <taxon>Alcaligenaceae</taxon>
        <taxon>Pelistega</taxon>
    </lineage>
</organism>
<evidence type="ECO:0000256" key="5">
    <source>
        <dbReference type="ARBA" id="ARBA00022692"/>
    </source>
</evidence>
<keyword evidence="13" id="KW-1185">Reference proteome</keyword>
<keyword evidence="4 11" id="KW-0808">Transferase</keyword>
<dbReference type="GO" id="GO:0032153">
    <property type="term" value="C:cell division site"/>
    <property type="evidence" value="ECO:0007669"/>
    <property type="project" value="TreeGrafter"/>
</dbReference>
<comment type="pathway">
    <text evidence="11">Cell wall biogenesis; peptidoglycan biosynthesis.</text>
</comment>
<dbReference type="InterPro" id="IPR001182">
    <property type="entry name" value="FtsW/RodA"/>
</dbReference>
<protein>
    <recommendedName>
        <fullName evidence="11">Peptidoglycan glycosyltransferase MrdB</fullName>
        <shortName evidence="11">PGT</shortName>
        <ecNumber evidence="11">2.4.99.28</ecNumber>
    </recommendedName>
    <alternativeName>
        <fullName evidence="11">Cell elongation protein RodA</fullName>
    </alternativeName>
    <alternativeName>
        <fullName evidence="11">Cell wall polymerase</fullName>
    </alternativeName>
    <alternativeName>
        <fullName evidence="11">Peptidoglycan polymerase</fullName>
        <shortName evidence="11">PG polymerase</shortName>
    </alternativeName>
</protein>
<evidence type="ECO:0000256" key="3">
    <source>
        <dbReference type="ARBA" id="ARBA00022676"/>
    </source>
</evidence>
<accession>A0A7Y4LBK6</accession>
<comment type="similarity">
    <text evidence="11">Belongs to the SEDS family. MrdB/RodA subfamily.</text>
</comment>
<evidence type="ECO:0000256" key="1">
    <source>
        <dbReference type="ARBA" id="ARBA00004141"/>
    </source>
</evidence>
<reference evidence="12 13" key="1">
    <citation type="submission" date="2020-05" db="EMBL/GenBank/DDBJ databases">
        <authorList>
            <person name="Niu N."/>
        </authorList>
    </citation>
    <scope>NUCLEOTIDE SEQUENCE [LARGE SCALE GENOMIC DNA]</scope>
    <source>
        <strain evidence="12 13">LMG10982</strain>
    </source>
</reference>
<comment type="catalytic activity">
    <reaction evidence="11">
        <text>[GlcNAc-(1-&gt;4)-Mur2Ac(oyl-L-Ala-gamma-D-Glu-L-Lys-D-Ala-D-Ala)](n)-di-trans,octa-cis-undecaprenyl diphosphate + beta-D-GlcNAc-(1-&gt;4)-Mur2Ac(oyl-L-Ala-gamma-D-Glu-L-Lys-D-Ala-D-Ala)-di-trans,octa-cis-undecaprenyl diphosphate = [GlcNAc-(1-&gt;4)-Mur2Ac(oyl-L-Ala-gamma-D-Glu-L-Lys-D-Ala-D-Ala)](n+1)-di-trans,octa-cis-undecaprenyl diphosphate + di-trans,octa-cis-undecaprenyl diphosphate + H(+)</text>
        <dbReference type="Rhea" id="RHEA:23708"/>
        <dbReference type="Rhea" id="RHEA-COMP:9602"/>
        <dbReference type="Rhea" id="RHEA-COMP:9603"/>
        <dbReference type="ChEBI" id="CHEBI:15378"/>
        <dbReference type="ChEBI" id="CHEBI:58405"/>
        <dbReference type="ChEBI" id="CHEBI:60033"/>
        <dbReference type="ChEBI" id="CHEBI:78435"/>
        <dbReference type="EC" id="2.4.99.28"/>
    </reaction>
</comment>
<evidence type="ECO:0000256" key="9">
    <source>
        <dbReference type="ARBA" id="ARBA00023136"/>
    </source>
</evidence>
<evidence type="ECO:0000256" key="6">
    <source>
        <dbReference type="ARBA" id="ARBA00022960"/>
    </source>
</evidence>
<dbReference type="HAMAP" id="MF_02079">
    <property type="entry name" value="PGT_RodA"/>
    <property type="match status" value="1"/>
</dbReference>
<dbReference type="GO" id="GO:0071555">
    <property type="term" value="P:cell wall organization"/>
    <property type="evidence" value="ECO:0007669"/>
    <property type="project" value="UniProtKB-KW"/>
</dbReference>
<dbReference type="InterPro" id="IPR011923">
    <property type="entry name" value="RodA/MrdB"/>
</dbReference>
<evidence type="ECO:0000256" key="7">
    <source>
        <dbReference type="ARBA" id="ARBA00022984"/>
    </source>
</evidence>
<dbReference type="EC" id="2.4.99.28" evidence="11"/>
<feature type="transmembrane region" description="Helical" evidence="11">
    <location>
        <begin position="291"/>
        <end position="312"/>
    </location>
</feature>
<evidence type="ECO:0000256" key="4">
    <source>
        <dbReference type="ARBA" id="ARBA00022679"/>
    </source>
</evidence>
<sequence>MNRALNSAMNAVIRYVGYAFKSIDWPLLIILVLFAGLGMVVMHSAVGGTDGRFEGQARNFLVAFGTMWFVSLWSPSKVMKIVIPFYVTGCLLLLAVLLFGYTSKGATRWLDIGFLRIQPSEMMKLCVPMMLAWYFDKHRSDLRIMDFIVAGVLLLVPFVLIIKQPDLGTALLVFATGFFVIYFAGLSFKLLTPLFILGVVGIALIIHFEPLLCETDFDWVILHDYQKTRVCTLLNPNLDPLGKGFHTIQGMIAIGSGGVYGKGYLQGTQTHLDFIPEQTTDFIFAVFAEEFGLYGSVFLLILYTLLLARCFVITLKAKTQFGSLLAGALTMMLFVYVFVNMGMVMGILPIVGVPLPFMSYGGTALVTLGIAFGLLMSIANYTPHKPS</sequence>
<dbReference type="AlphaFoldDB" id="A0A7Y4LBK6"/>
<dbReference type="NCBIfam" id="TIGR02210">
    <property type="entry name" value="rodA_shape"/>
    <property type="match status" value="1"/>
</dbReference>
<feature type="transmembrane region" description="Helical" evidence="11">
    <location>
        <begin position="357"/>
        <end position="381"/>
    </location>
</feature>
<feature type="transmembrane region" description="Helical" evidence="11">
    <location>
        <begin position="190"/>
        <end position="208"/>
    </location>
</feature>
<name>A0A7Y4LBK6_9BURK</name>
<evidence type="ECO:0000256" key="2">
    <source>
        <dbReference type="ARBA" id="ARBA00022475"/>
    </source>
</evidence>
<keyword evidence="9 11" id="KW-0472">Membrane</keyword>
<dbReference type="InterPro" id="IPR018365">
    <property type="entry name" value="Cell_cycle_FtsW-rel_CS"/>
</dbReference>
<dbReference type="GO" id="GO:0008955">
    <property type="term" value="F:peptidoglycan glycosyltransferase activity"/>
    <property type="evidence" value="ECO:0007669"/>
    <property type="project" value="UniProtKB-UniRule"/>
</dbReference>
<keyword evidence="8 11" id="KW-1133">Transmembrane helix</keyword>
<proteinExistence type="inferred from homology"/>
<evidence type="ECO:0000256" key="11">
    <source>
        <dbReference type="HAMAP-Rule" id="MF_02079"/>
    </source>
</evidence>
<feature type="transmembrane region" description="Helical" evidence="11">
    <location>
        <begin position="324"/>
        <end position="351"/>
    </location>
</feature>
<keyword evidence="3 11" id="KW-0328">Glycosyltransferase</keyword>
<dbReference type="UniPathway" id="UPA00219"/>
<evidence type="ECO:0000313" key="13">
    <source>
        <dbReference type="Proteomes" id="UP000541421"/>
    </source>
</evidence>
<dbReference type="GO" id="GO:0051301">
    <property type="term" value="P:cell division"/>
    <property type="evidence" value="ECO:0007669"/>
    <property type="project" value="InterPro"/>
</dbReference>
<keyword evidence="10 11" id="KW-0961">Cell wall biogenesis/degradation</keyword>
<feature type="transmembrane region" description="Helical" evidence="11">
    <location>
        <begin position="81"/>
        <end position="101"/>
    </location>
</feature>
<comment type="caution">
    <text evidence="12">The sequence shown here is derived from an EMBL/GenBank/DDBJ whole genome shotgun (WGS) entry which is preliminary data.</text>
</comment>
<feature type="transmembrane region" description="Helical" evidence="11">
    <location>
        <begin position="168"/>
        <end position="185"/>
    </location>
</feature>
<keyword evidence="2 11" id="KW-1003">Cell membrane</keyword>
<dbReference type="GO" id="GO:0009252">
    <property type="term" value="P:peptidoglycan biosynthetic process"/>
    <property type="evidence" value="ECO:0007669"/>
    <property type="project" value="UniProtKB-UniRule"/>
</dbReference>
<dbReference type="PROSITE" id="PS00428">
    <property type="entry name" value="FTSW_RODA_SPOVE"/>
    <property type="match status" value="1"/>
</dbReference>
<comment type="function">
    <text evidence="11">Peptidoglycan polymerase that is essential for cell wall elongation.</text>
</comment>